<proteinExistence type="predicted"/>
<evidence type="ECO:0000313" key="1">
    <source>
        <dbReference type="EMBL" id="NMM94345.1"/>
    </source>
</evidence>
<dbReference type="Gene3D" id="3.40.50.1240">
    <property type="entry name" value="Phosphoglycerate mutase-like"/>
    <property type="match status" value="1"/>
</dbReference>
<protein>
    <submittedName>
        <fullName evidence="1">Phosphoglycerate mutase</fullName>
    </submittedName>
</protein>
<name>A0A7Y0EQ56_9BIFI</name>
<dbReference type="SUPFAM" id="SSF53254">
    <property type="entry name" value="Phosphoglycerate mutase-like"/>
    <property type="match status" value="1"/>
</dbReference>
<dbReference type="GO" id="GO:0005737">
    <property type="term" value="C:cytoplasm"/>
    <property type="evidence" value="ECO:0007669"/>
    <property type="project" value="TreeGrafter"/>
</dbReference>
<reference evidence="1 2" key="1">
    <citation type="submission" date="2020-02" db="EMBL/GenBank/DDBJ databases">
        <title>Characterization of phylogenetic diversity of novel bifidobacterial species isolated in Czech ZOOs.</title>
        <authorList>
            <person name="Lugli G.A."/>
            <person name="Vera N.B."/>
            <person name="Ventura M."/>
        </authorList>
    </citation>
    <scope>NUCLEOTIDE SEQUENCE [LARGE SCALE GENOMIC DNA]</scope>
    <source>
        <strain evidence="1 2">DSM 109957</strain>
    </source>
</reference>
<dbReference type="InterPro" id="IPR029033">
    <property type="entry name" value="His_PPase_superfam"/>
</dbReference>
<dbReference type="RefSeq" id="WP_169172370.1">
    <property type="nucleotide sequence ID" value="NZ_JAAIII010000004.1"/>
</dbReference>
<evidence type="ECO:0000313" key="2">
    <source>
        <dbReference type="Proteomes" id="UP000532194"/>
    </source>
</evidence>
<dbReference type="InterPro" id="IPR013078">
    <property type="entry name" value="His_Pase_superF_clade-1"/>
</dbReference>
<keyword evidence="2" id="KW-1185">Reference proteome</keyword>
<organism evidence="1 2">
    <name type="scientific">Bifidobacterium oedipodis</name>
    <dbReference type="NCBI Taxonomy" id="2675322"/>
    <lineage>
        <taxon>Bacteria</taxon>
        <taxon>Bacillati</taxon>
        <taxon>Actinomycetota</taxon>
        <taxon>Actinomycetes</taxon>
        <taxon>Bifidobacteriales</taxon>
        <taxon>Bifidobacteriaceae</taxon>
        <taxon>Bifidobacterium</taxon>
    </lineage>
</organism>
<gene>
    <name evidence="1" type="ORF">G1C95_1532</name>
</gene>
<sequence>MIEEVFMLRHGRTSYNLARRLQGQIDVPLDIVGQWQVDQSAFALAKRLYWAKVSAQALHPERIAQPGAGAAEQVDVTQYQEAPAAARRMVVMSSDLFRAQQTAHAFADILGLDVVVDARLRERSFGQWEGMTRAQIQAMDPEAYDSWKHHTGGETKYGVESRAEVGSRGSQALYDIIAELESGDQRDVPTTLMLVSHGSWITSTIAHLMDMNRDGLNVFGALRNAFWCKLSVRHSINGVPVERPLFDVDEYNKGPAIADDADWENGPADLRGPHMPAWKPVTW</sequence>
<dbReference type="Pfam" id="PF00300">
    <property type="entry name" value="His_Phos_1"/>
    <property type="match status" value="2"/>
</dbReference>
<dbReference type="PANTHER" id="PTHR48100:SF62">
    <property type="entry name" value="GLUCOSYL-3-PHOSPHOGLYCERATE PHOSPHATASE"/>
    <property type="match status" value="1"/>
</dbReference>
<dbReference type="CDD" id="cd07067">
    <property type="entry name" value="HP_PGM_like"/>
    <property type="match status" value="1"/>
</dbReference>
<dbReference type="GO" id="GO:0016791">
    <property type="term" value="F:phosphatase activity"/>
    <property type="evidence" value="ECO:0007669"/>
    <property type="project" value="TreeGrafter"/>
</dbReference>
<dbReference type="PANTHER" id="PTHR48100">
    <property type="entry name" value="BROAD-SPECIFICITY PHOSPHATASE YOR283W-RELATED"/>
    <property type="match status" value="1"/>
</dbReference>
<dbReference type="Proteomes" id="UP000532194">
    <property type="component" value="Unassembled WGS sequence"/>
</dbReference>
<dbReference type="InterPro" id="IPR050275">
    <property type="entry name" value="PGM_Phosphatase"/>
</dbReference>
<comment type="caution">
    <text evidence="1">The sequence shown here is derived from an EMBL/GenBank/DDBJ whole genome shotgun (WGS) entry which is preliminary data.</text>
</comment>
<dbReference type="SMART" id="SM00855">
    <property type="entry name" value="PGAM"/>
    <property type="match status" value="1"/>
</dbReference>
<dbReference type="EMBL" id="JAAIII010000004">
    <property type="protein sequence ID" value="NMM94345.1"/>
    <property type="molecule type" value="Genomic_DNA"/>
</dbReference>
<dbReference type="AlphaFoldDB" id="A0A7Y0EQ56"/>
<accession>A0A7Y0EQ56</accession>